<feature type="domain" description="HTH gntR-type" evidence="4">
    <location>
        <begin position="3"/>
        <end position="70"/>
    </location>
</feature>
<evidence type="ECO:0000259" key="4">
    <source>
        <dbReference type="PROSITE" id="PS50949"/>
    </source>
</evidence>
<keyword evidence="3" id="KW-0804">Transcription</keyword>
<dbReference type="PANTHER" id="PTHR43537">
    <property type="entry name" value="TRANSCRIPTIONAL REGULATOR, GNTR FAMILY"/>
    <property type="match status" value="1"/>
</dbReference>
<dbReference type="InterPro" id="IPR036390">
    <property type="entry name" value="WH_DNA-bd_sf"/>
</dbReference>
<dbReference type="PANTHER" id="PTHR43537:SF24">
    <property type="entry name" value="GLUCONATE OPERON TRANSCRIPTIONAL REPRESSOR"/>
    <property type="match status" value="1"/>
</dbReference>
<dbReference type="EMBL" id="JABAHY010000008">
    <property type="protein sequence ID" value="NLS10305.1"/>
    <property type="molecule type" value="Genomic_DNA"/>
</dbReference>
<dbReference type="InterPro" id="IPR000524">
    <property type="entry name" value="Tscrpt_reg_HTH_GntR"/>
</dbReference>
<dbReference type="SMART" id="SM00895">
    <property type="entry name" value="FCD"/>
    <property type="match status" value="1"/>
</dbReference>
<dbReference type="Pfam" id="PF07729">
    <property type="entry name" value="FCD"/>
    <property type="match status" value="1"/>
</dbReference>
<sequence>MSGVHVARVAARIRADIISGGLEPGARLTEKLLAERYEVSRVPIREALRILSAEGLVTIRPYAGASVADRPDDDAADLFAIRIELEAATARRAGERCAAQTGERSAEISELLVELERILAEGDQTLKAGDLIKLAPLNSQFHQRIAELSGSQSLVSLLDQISGRIEWLYAVNVTKRGGEAWAEHHLILDAVRQGQAQRAEELMRHHVAGSRDSYFKYARPSS</sequence>
<dbReference type="GO" id="GO:0003677">
    <property type="term" value="F:DNA binding"/>
    <property type="evidence" value="ECO:0007669"/>
    <property type="project" value="UniProtKB-KW"/>
</dbReference>
<dbReference type="Pfam" id="PF00392">
    <property type="entry name" value="GntR"/>
    <property type="match status" value="1"/>
</dbReference>
<protein>
    <submittedName>
        <fullName evidence="5">GntR family transcriptional regulator</fullName>
    </submittedName>
</protein>
<dbReference type="SMART" id="SM00345">
    <property type="entry name" value="HTH_GNTR"/>
    <property type="match status" value="1"/>
</dbReference>
<dbReference type="AlphaFoldDB" id="A0A7X8TKM8"/>
<comment type="caution">
    <text evidence="5">The sequence shown here is derived from an EMBL/GenBank/DDBJ whole genome shotgun (WGS) entry which is preliminary data.</text>
</comment>
<keyword evidence="6" id="KW-1185">Reference proteome</keyword>
<dbReference type="RefSeq" id="WP_168887785.1">
    <property type="nucleotide sequence ID" value="NZ_JABAHY010000008.1"/>
</dbReference>
<accession>A0A7X8TKM8</accession>
<dbReference type="Gene3D" id="1.20.120.530">
    <property type="entry name" value="GntR ligand-binding domain-like"/>
    <property type="match status" value="1"/>
</dbReference>
<dbReference type="InterPro" id="IPR008920">
    <property type="entry name" value="TF_FadR/GntR_C"/>
</dbReference>
<dbReference type="PROSITE" id="PS50949">
    <property type="entry name" value="HTH_GNTR"/>
    <property type="match status" value="1"/>
</dbReference>
<gene>
    <name evidence="5" type="ORF">HGQ17_09935</name>
</gene>
<evidence type="ECO:0000256" key="1">
    <source>
        <dbReference type="ARBA" id="ARBA00023015"/>
    </source>
</evidence>
<dbReference type="SUPFAM" id="SSF48008">
    <property type="entry name" value="GntR ligand-binding domain-like"/>
    <property type="match status" value="1"/>
</dbReference>
<evidence type="ECO:0000256" key="3">
    <source>
        <dbReference type="ARBA" id="ARBA00023163"/>
    </source>
</evidence>
<dbReference type="Proteomes" id="UP000523139">
    <property type="component" value="Unassembled WGS sequence"/>
</dbReference>
<proteinExistence type="predicted"/>
<organism evidence="5 6">
    <name type="scientific">Nesterenkonia sedimenti</name>
    <dbReference type="NCBI Taxonomy" id="1463632"/>
    <lineage>
        <taxon>Bacteria</taxon>
        <taxon>Bacillati</taxon>
        <taxon>Actinomycetota</taxon>
        <taxon>Actinomycetes</taxon>
        <taxon>Micrococcales</taxon>
        <taxon>Micrococcaceae</taxon>
        <taxon>Nesterenkonia</taxon>
    </lineage>
</organism>
<keyword evidence="2" id="KW-0238">DNA-binding</keyword>
<dbReference type="InterPro" id="IPR036388">
    <property type="entry name" value="WH-like_DNA-bd_sf"/>
</dbReference>
<evidence type="ECO:0000256" key="2">
    <source>
        <dbReference type="ARBA" id="ARBA00023125"/>
    </source>
</evidence>
<dbReference type="SUPFAM" id="SSF46785">
    <property type="entry name" value="Winged helix' DNA-binding domain"/>
    <property type="match status" value="1"/>
</dbReference>
<keyword evidence="1" id="KW-0805">Transcription regulation</keyword>
<dbReference type="InterPro" id="IPR011711">
    <property type="entry name" value="GntR_C"/>
</dbReference>
<evidence type="ECO:0000313" key="5">
    <source>
        <dbReference type="EMBL" id="NLS10305.1"/>
    </source>
</evidence>
<dbReference type="PRINTS" id="PR00035">
    <property type="entry name" value="HTHGNTR"/>
</dbReference>
<dbReference type="CDD" id="cd07377">
    <property type="entry name" value="WHTH_GntR"/>
    <property type="match status" value="1"/>
</dbReference>
<dbReference type="GO" id="GO:0003700">
    <property type="term" value="F:DNA-binding transcription factor activity"/>
    <property type="evidence" value="ECO:0007669"/>
    <property type="project" value="InterPro"/>
</dbReference>
<evidence type="ECO:0000313" key="6">
    <source>
        <dbReference type="Proteomes" id="UP000523139"/>
    </source>
</evidence>
<reference evidence="5 6" key="1">
    <citation type="submission" date="2020-04" db="EMBL/GenBank/DDBJ databases">
        <title>Nesterenkonia sp. nov., isolated from marine sediment.</title>
        <authorList>
            <person name="Zhang G."/>
        </authorList>
    </citation>
    <scope>NUCLEOTIDE SEQUENCE [LARGE SCALE GENOMIC DNA]</scope>
    <source>
        <strain evidence="5 6">MY13</strain>
    </source>
</reference>
<dbReference type="Gene3D" id="1.10.10.10">
    <property type="entry name" value="Winged helix-like DNA-binding domain superfamily/Winged helix DNA-binding domain"/>
    <property type="match status" value="1"/>
</dbReference>
<name>A0A7X8TKM8_9MICC</name>